<evidence type="ECO:0000313" key="1">
    <source>
        <dbReference type="EMBL" id="CAE6704294.1"/>
    </source>
</evidence>
<dbReference type="Proteomes" id="UP000675882">
    <property type="component" value="Unassembled WGS sequence"/>
</dbReference>
<proteinExistence type="predicted"/>
<accession>A0A916FAN1</accession>
<dbReference type="EMBL" id="CAJNBL010000008">
    <property type="protein sequence ID" value="CAE6704294.1"/>
    <property type="molecule type" value="Genomic_DNA"/>
</dbReference>
<gene>
    <name evidence="1" type="ORF">NTGZN8_160083</name>
</gene>
<evidence type="ECO:0000313" key="2">
    <source>
        <dbReference type="Proteomes" id="UP000675882"/>
    </source>
</evidence>
<organism evidence="1 2">
    <name type="scientific">Candidatus Nitrotoga fabula</name>
    <dbReference type="NCBI Taxonomy" id="2182327"/>
    <lineage>
        <taxon>Bacteria</taxon>
        <taxon>Pseudomonadati</taxon>
        <taxon>Pseudomonadota</taxon>
        <taxon>Betaproteobacteria</taxon>
        <taxon>Nitrosomonadales</taxon>
        <taxon>Gallionellaceae</taxon>
        <taxon>Candidatus Nitrotoga</taxon>
    </lineage>
</organism>
<dbReference type="RefSeq" id="WP_213035549.1">
    <property type="nucleotide sequence ID" value="NZ_CAJNBL010000008.1"/>
</dbReference>
<keyword evidence="2" id="KW-1185">Reference proteome</keyword>
<dbReference type="AlphaFoldDB" id="A0A916FAN1"/>
<protein>
    <submittedName>
        <fullName evidence="1">Uncharacterized protein</fullName>
    </submittedName>
</protein>
<reference evidence="1" key="1">
    <citation type="submission" date="2021-02" db="EMBL/GenBank/DDBJ databases">
        <authorList>
            <person name="Han P."/>
        </authorList>
    </citation>
    <scope>NUCLEOTIDE SEQUENCE</scope>
    <source>
        <strain evidence="1">Candidatus Nitrotoga sp. ZN8</strain>
    </source>
</reference>
<name>A0A916FAN1_9PROT</name>
<sequence>MNFFIRHESYGVGIANGLLRPGIADPDSGRLVHGLPQDCARFQVSISVSGKIRLEDGFRYPRG</sequence>
<comment type="caution">
    <text evidence="1">The sequence shown here is derived from an EMBL/GenBank/DDBJ whole genome shotgun (WGS) entry which is preliminary data.</text>
</comment>